<gene>
    <name evidence="1" type="ORF">NCTC11179_01432</name>
</gene>
<organism evidence="1 2">
    <name type="scientific">Myroides odoratus</name>
    <name type="common">Flavobacterium odoratum</name>
    <dbReference type="NCBI Taxonomy" id="256"/>
    <lineage>
        <taxon>Bacteria</taxon>
        <taxon>Pseudomonadati</taxon>
        <taxon>Bacteroidota</taxon>
        <taxon>Flavobacteriia</taxon>
        <taxon>Flavobacteriales</taxon>
        <taxon>Flavobacteriaceae</taxon>
        <taxon>Myroides</taxon>
    </lineage>
</organism>
<keyword evidence="2" id="KW-1185">Reference proteome</keyword>
<dbReference type="Proteomes" id="UP000255024">
    <property type="component" value="Unassembled WGS sequence"/>
</dbReference>
<name>A0A378RLN7_MYROD</name>
<sequence>MKSKILITLLLVLGYGHSFYGQVVVGGATYPVEGALLDIKEYQADAENTTATKGLLLPRVKLSDLSSLKPVVQTETEVNKKEHIGLQVYHIGDDEIPAGIKTWNGSIWTGGGGLNKILGFICLHFPFKCIKQQNRKSISMRNIRNS</sequence>
<dbReference type="RefSeq" id="WP_236594132.1">
    <property type="nucleotide sequence ID" value="NZ_CP068107.1"/>
</dbReference>
<reference evidence="1 2" key="1">
    <citation type="submission" date="2018-06" db="EMBL/GenBank/DDBJ databases">
        <authorList>
            <consortium name="Pathogen Informatics"/>
            <person name="Doyle S."/>
        </authorList>
    </citation>
    <scope>NUCLEOTIDE SEQUENCE [LARGE SCALE GENOMIC DNA]</scope>
    <source>
        <strain evidence="1 2">NCTC11179</strain>
    </source>
</reference>
<dbReference type="EMBL" id="UGQL01000001">
    <property type="protein sequence ID" value="STZ27894.1"/>
    <property type="molecule type" value="Genomic_DNA"/>
</dbReference>
<proteinExistence type="predicted"/>
<accession>A0A378RLN7</accession>
<evidence type="ECO:0000313" key="1">
    <source>
        <dbReference type="EMBL" id="STZ27894.1"/>
    </source>
</evidence>
<evidence type="ECO:0000313" key="2">
    <source>
        <dbReference type="Proteomes" id="UP000255024"/>
    </source>
</evidence>
<dbReference type="AlphaFoldDB" id="A0A378RLN7"/>
<protein>
    <submittedName>
        <fullName evidence="1">Uncharacterized protein</fullName>
    </submittedName>
</protein>